<evidence type="ECO:0000313" key="3">
    <source>
        <dbReference type="EMBL" id="TQV74858.1"/>
    </source>
</evidence>
<dbReference type="PANTHER" id="PTHR45947">
    <property type="entry name" value="SULFOQUINOVOSYL TRANSFERASE SQD2"/>
    <property type="match status" value="1"/>
</dbReference>
<keyword evidence="4" id="KW-1185">Reference proteome</keyword>
<dbReference type="OrthoDB" id="9795746at2"/>
<dbReference type="InterPro" id="IPR028098">
    <property type="entry name" value="Glyco_trans_4-like_N"/>
</dbReference>
<feature type="domain" description="Glycosyl transferase family 1" evidence="1">
    <location>
        <begin position="178"/>
        <end position="346"/>
    </location>
</feature>
<evidence type="ECO:0000259" key="1">
    <source>
        <dbReference type="Pfam" id="PF00534"/>
    </source>
</evidence>
<dbReference type="PANTHER" id="PTHR45947:SF14">
    <property type="entry name" value="SLL1723 PROTEIN"/>
    <property type="match status" value="1"/>
</dbReference>
<gene>
    <name evidence="3" type="ORF">FLL45_07815</name>
</gene>
<evidence type="ECO:0000259" key="2">
    <source>
        <dbReference type="Pfam" id="PF13439"/>
    </source>
</evidence>
<dbReference type="AlphaFoldDB" id="A0A545TCB2"/>
<sequence>MAVNNFLIFTKRVLPLSNTFVANQARFLKAFNPVFTGFSHDSSGQHLIENHQSCVLSDFSKFPKWDKFLLEGFSQVSKPWLKALETFKPKFIHAHFGKGGFYSGAIADALEIPLVVTFHGSDVTQKDRFSYNQKHREFVFKKAQHVIASSQFIADKLIARGCPEDKLTVHYIGIDNQFFKPSLEKSESPSVLFVGRLIEQKGCEYLLNAMHQVNKVIPQAQLLIAGDGVERKKLESIAAGLTNVKFLGPQNSAQIKTLLDKAWVMCAPSVVMRRGNEEGLGMVFLEAQAMGTPVVSFDTGGVSEAVKNDQTGILVEERSVDALAEGLLSLLSSSEKRRAFAAAGIERIEKQFNLEKQTRRFEQIYSSLID</sequence>
<feature type="domain" description="Glycosyltransferase subfamily 4-like N-terminal" evidence="2">
    <location>
        <begin position="25"/>
        <end position="176"/>
    </location>
</feature>
<name>A0A545TCB2_9GAMM</name>
<dbReference type="GO" id="GO:0016757">
    <property type="term" value="F:glycosyltransferase activity"/>
    <property type="evidence" value="ECO:0007669"/>
    <property type="project" value="InterPro"/>
</dbReference>
<dbReference type="InterPro" id="IPR050194">
    <property type="entry name" value="Glycosyltransferase_grp1"/>
</dbReference>
<organism evidence="3 4">
    <name type="scientific">Aliikangiella marina</name>
    <dbReference type="NCBI Taxonomy" id="1712262"/>
    <lineage>
        <taxon>Bacteria</taxon>
        <taxon>Pseudomonadati</taxon>
        <taxon>Pseudomonadota</taxon>
        <taxon>Gammaproteobacteria</taxon>
        <taxon>Oceanospirillales</taxon>
        <taxon>Pleioneaceae</taxon>
        <taxon>Aliikangiella</taxon>
    </lineage>
</organism>
<dbReference type="EMBL" id="VIKR01000002">
    <property type="protein sequence ID" value="TQV74858.1"/>
    <property type="molecule type" value="Genomic_DNA"/>
</dbReference>
<dbReference type="Proteomes" id="UP000317839">
    <property type="component" value="Unassembled WGS sequence"/>
</dbReference>
<evidence type="ECO:0000313" key="4">
    <source>
        <dbReference type="Proteomes" id="UP000317839"/>
    </source>
</evidence>
<accession>A0A545TCB2</accession>
<dbReference type="Pfam" id="PF00534">
    <property type="entry name" value="Glycos_transf_1"/>
    <property type="match status" value="1"/>
</dbReference>
<comment type="caution">
    <text evidence="3">The sequence shown here is derived from an EMBL/GenBank/DDBJ whole genome shotgun (WGS) entry which is preliminary data.</text>
</comment>
<dbReference type="RefSeq" id="WP_142941476.1">
    <property type="nucleotide sequence ID" value="NZ_VIKR01000002.1"/>
</dbReference>
<dbReference type="Pfam" id="PF13439">
    <property type="entry name" value="Glyco_transf_4"/>
    <property type="match status" value="1"/>
</dbReference>
<dbReference type="Gene3D" id="3.40.50.2000">
    <property type="entry name" value="Glycogen Phosphorylase B"/>
    <property type="match status" value="2"/>
</dbReference>
<proteinExistence type="predicted"/>
<dbReference type="InterPro" id="IPR001296">
    <property type="entry name" value="Glyco_trans_1"/>
</dbReference>
<reference evidence="3 4" key="1">
    <citation type="submission" date="2019-06" db="EMBL/GenBank/DDBJ databases">
        <title>Draft genome of Aliikangiella marina GYP-15.</title>
        <authorList>
            <person name="Wang G."/>
        </authorList>
    </citation>
    <scope>NUCLEOTIDE SEQUENCE [LARGE SCALE GENOMIC DNA]</scope>
    <source>
        <strain evidence="3 4">GYP-15</strain>
    </source>
</reference>
<keyword evidence="3" id="KW-0808">Transferase</keyword>
<dbReference type="SUPFAM" id="SSF53756">
    <property type="entry name" value="UDP-Glycosyltransferase/glycogen phosphorylase"/>
    <property type="match status" value="1"/>
</dbReference>
<protein>
    <submittedName>
        <fullName evidence="3">Glycosyltransferase</fullName>
    </submittedName>
</protein>